<keyword evidence="12" id="KW-1185">Reference proteome</keyword>
<dbReference type="Pfam" id="PF12756">
    <property type="entry name" value="zf-C2H2_2"/>
    <property type="match status" value="1"/>
</dbReference>
<feature type="domain" description="C2H2-type" evidence="10">
    <location>
        <begin position="29"/>
        <end position="51"/>
    </location>
</feature>
<evidence type="ECO:0000256" key="7">
    <source>
        <dbReference type="ARBA" id="ARBA00022833"/>
    </source>
</evidence>
<dbReference type="InterPro" id="IPR013087">
    <property type="entry name" value="Znf_C2H2_type"/>
</dbReference>
<keyword evidence="4" id="KW-0479">Metal-binding</keyword>
<dbReference type="STRING" id="1447872.A0A1J9QPL9"/>
<dbReference type="Pfam" id="PF12171">
    <property type="entry name" value="zf-C2H2_jaz"/>
    <property type="match status" value="1"/>
</dbReference>
<dbReference type="GO" id="GO:0008270">
    <property type="term" value="F:zinc ion binding"/>
    <property type="evidence" value="ECO:0007669"/>
    <property type="project" value="UniProtKB-KW"/>
</dbReference>
<evidence type="ECO:0000256" key="4">
    <source>
        <dbReference type="ARBA" id="ARBA00022723"/>
    </source>
</evidence>
<comment type="caution">
    <text evidence="11">The sequence shown here is derived from an EMBL/GenBank/DDBJ whole genome shotgun (WGS) entry which is preliminary data.</text>
</comment>
<organism evidence="11 12">
    <name type="scientific">Emergomyces pasteurianus Ep9510</name>
    <dbReference type="NCBI Taxonomy" id="1447872"/>
    <lineage>
        <taxon>Eukaryota</taxon>
        <taxon>Fungi</taxon>
        <taxon>Dikarya</taxon>
        <taxon>Ascomycota</taxon>
        <taxon>Pezizomycotina</taxon>
        <taxon>Eurotiomycetes</taxon>
        <taxon>Eurotiomycetidae</taxon>
        <taxon>Onygenales</taxon>
        <taxon>Ajellomycetaceae</taxon>
        <taxon>Emergomyces</taxon>
    </lineage>
</organism>
<dbReference type="Proteomes" id="UP000182235">
    <property type="component" value="Unassembled WGS sequence"/>
</dbReference>
<dbReference type="GO" id="GO:0030687">
    <property type="term" value="C:preribosome, large subunit precursor"/>
    <property type="evidence" value="ECO:0007669"/>
    <property type="project" value="TreeGrafter"/>
</dbReference>
<dbReference type="SMART" id="SM00355">
    <property type="entry name" value="ZnF_C2H2"/>
    <property type="match status" value="4"/>
</dbReference>
<dbReference type="InterPro" id="IPR036236">
    <property type="entry name" value="Znf_C2H2_sf"/>
</dbReference>
<dbReference type="PANTHER" id="PTHR13182">
    <property type="entry name" value="ZINC FINGER PROTEIN 622"/>
    <property type="match status" value="1"/>
</dbReference>
<dbReference type="Gene3D" id="3.30.160.60">
    <property type="entry name" value="Classic Zinc Finger"/>
    <property type="match status" value="1"/>
</dbReference>
<protein>
    <recommendedName>
        <fullName evidence="10">C2H2-type domain-containing protein</fullName>
    </recommendedName>
</protein>
<evidence type="ECO:0000313" key="11">
    <source>
        <dbReference type="EMBL" id="OJD17205.1"/>
    </source>
</evidence>
<sequence>MPPALAGHSGDELTSDGSLNIAATHPFTCNTCQVAFRNSDAQRTHMRSDWHRYNLKRRVASLPPLSSEIFAEKVLTAQAANSAAAAKASFEKTCAACQKTFFSENAFLNHLASQKHRSREAQLRKNGSLHDETASVMSGTFSLGEPINVGEPVTAAPPTISVQESAAEEEFSKIVGAMKETAIDSEDPLSKRPSRPTHSSAATGARQPSPSIAETEHDEDYALTHCMFCNHNSASVKLNVFHMRKFHGMFVPEQAYLVDGEGLLKYLFDKITKNNECLYCHKIKSSTAAIQTHMRDKGHCMIAFSTEDEMLEVGQFYDFSSTYSDDEDEEESGSTSATGSATNEDKDLDNEEGWETDSSTSSIDGRDAIYNDYELHLPSGRTAGHRSLFKYFRQNLRNYPTPDERLSRQRAIADAAQNPDVHDTDASARRNRALVTRGEGGLGMIGATDSQKREVKAAEVRERRSEQKAKKQYEWGINKRGNFQKHFRVRNHRLSVISRVDFTLHSIILLIILSISGSSPPMIGLTGRPLMLMLLPRPWFVLFLLLEPFRKGN</sequence>
<reference evidence="11 12" key="1">
    <citation type="submission" date="2015-07" db="EMBL/GenBank/DDBJ databases">
        <title>Emmonsia species relationships and genome sequence.</title>
        <authorList>
            <consortium name="The Broad Institute Genomics Platform"/>
            <person name="Cuomo C.A."/>
            <person name="Munoz J.F."/>
            <person name="Imamovic A."/>
            <person name="Priest M.E."/>
            <person name="Young S."/>
            <person name="Clay O.K."/>
            <person name="McEwen J.G."/>
        </authorList>
    </citation>
    <scope>NUCLEOTIDE SEQUENCE [LARGE SCALE GENOMIC DNA]</scope>
    <source>
        <strain evidence="11 12">UAMH 9510</strain>
    </source>
</reference>
<evidence type="ECO:0000256" key="1">
    <source>
        <dbReference type="ARBA" id="ARBA00004496"/>
    </source>
</evidence>
<proteinExistence type="inferred from homology"/>
<evidence type="ECO:0000256" key="2">
    <source>
        <dbReference type="ARBA" id="ARBA00022490"/>
    </source>
</evidence>
<evidence type="ECO:0000256" key="9">
    <source>
        <dbReference type="SAM" id="MobiDB-lite"/>
    </source>
</evidence>
<evidence type="ECO:0000256" key="3">
    <source>
        <dbReference type="ARBA" id="ARBA00022517"/>
    </source>
</evidence>
<dbReference type="SMART" id="SM00451">
    <property type="entry name" value="ZnF_U1"/>
    <property type="match status" value="2"/>
</dbReference>
<dbReference type="GO" id="GO:0003676">
    <property type="term" value="F:nucleic acid binding"/>
    <property type="evidence" value="ECO:0007669"/>
    <property type="project" value="InterPro"/>
</dbReference>
<feature type="compositionally biased region" description="Low complexity" evidence="9">
    <location>
        <begin position="333"/>
        <end position="342"/>
    </location>
</feature>
<feature type="domain" description="C2H2-type" evidence="10">
    <location>
        <begin position="94"/>
        <end position="116"/>
    </location>
</feature>
<evidence type="ECO:0000259" key="10">
    <source>
        <dbReference type="PROSITE" id="PS00028"/>
    </source>
</evidence>
<dbReference type="PANTHER" id="PTHR13182:SF8">
    <property type="entry name" value="CYTOPLASMIC 60S SUBUNIT BIOGENESIS FACTOR ZNF622"/>
    <property type="match status" value="1"/>
</dbReference>
<dbReference type="SUPFAM" id="SSF57667">
    <property type="entry name" value="beta-beta-alpha zinc fingers"/>
    <property type="match status" value="2"/>
</dbReference>
<dbReference type="OrthoDB" id="19329at2759"/>
<feature type="region of interest" description="Disordered" evidence="9">
    <location>
        <begin position="322"/>
        <end position="365"/>
    </location>
</feature>
<dbReference type="GO" id="GO:0042273">
    <property type="term" value="P:ribosomal large subunit biogenesis"/>
    <property type="evidence" value="ECO:0007669"/>
    <property type="project" value="TreeGrafter"/>
</dbReference>
<dbReference type="AlphaFoldDB" id="A0A1J9QPL9"/>
<evidence type="ECO:0000256" key="8">
    <source>
        <dbReference type="ARBA" id="ARBA00034126"/>
    </source>
</evidence>
<gene>
    <name evidence="11" type="ORF">AJ78_02698</name>
</gene>
<comment type="subcellular location">
    <subcellularLocation>
        <location evidence="1">Cytoplasm</location>
    </subcellularLocation>
</comment>
<feature type="compositionally biased region" description="Polar residues" evidence="9">
    <location>
        <begin position="196"/>
        <end position="212"/>
    </location>
</feature>
<dbReference type="InterPro" id="IPR040025">
    <property type="entry name" value="Znf622/Rei1/Reh1"/>
</dbReference>
<name>A0A1J9QPL9_9EURO</name>
<keyword evidence="2" id="KW-0963">Cytoplasm</keyword>
<comment type="similarity">
    <text evidence="8">Belongs to the REI1 family.</text>
</comment>
<evidence type="ECO:0000313" key="12">
    <source>
        <dbReference type="Proteomes" id="UP000182235"/>
    </source>
</evidence>
<feature type="region of interest" description="Disordered" evidence="9">
    <location>
        <begin position="182"/>
        <end position="214"/>
    </location>
</feature>
<dbReference type="PROSITE" id="PS00028">
    <property type="entry name" value="ZINC_FINGER_C2H2_1"/>
    <property type="match status" value="2"/>
</dbReference>
<keyword evidence="3" id="KW-0690">Ribosome biogenesis</keyword>
<accession>A0A1J9QPL9</accession>
<feature type="compositionally biased region" description="Acidic residues" evidence="9">
    <location>
        <begin position="346"/>
        <end position="355"/>
    </location>
</feature>
<dbReference type="InterPro" id="IPR022755">
    <property type="entry name" value="Znf_C2H2_jaz"/>
</dbReference>
<evidence type="ECO:0000256" key="6">
    <source>
        <dbReference type="ARBA" id="ARBA00022771"/>
    </source>
</evidence>
<dbReference type="GO" id="GO:0005737">
    <property type="term" value="C:cytoplasm"/>
    <property type="evidence" value="ECO:0007669"/>
    <property type="project" value="UniProtKB-SubCell"/>
</dbReference>
<dbReference type="InterPro" id="IPR041661">
    <property type="entry name" value="ZN622/Rei1/Reh1_Znf-C2H2"/>
</dbReference>
<dbReference type="InterPro" id="IPR003604">
    <property type="entry name" value="Matrin/U1-like-C_Znf_C2H2"/>
</dbReference>
<keyword evidence="6" id="KW-0863">Zinc-finger</keyword>
<dbReference type="VEuPathDB" id="FungiDB:AJ78_02698"/>
<keyword evidence="7" id="KW-0862">Zinc</keyword>
<dbReference type="EMBL" id="LGRN01000076">
    <property type="protein sequence ID" value="OJD17205.1"/>
    <property type="molecule type" value="Genomic_DNA"/>
</dbReference>
<keyword evidence="5" id="KW-0677">Repeat</keyword>
<evidence type="ECO:0000256" key="5">
    <source>
        <dbReference type="ARBA" id="ARBA00022737"/>
    </source>
</evidence>